<evidence type="ECO:0000313" key="3">
    <source>
        <dbReference type="EMBL" id="KIY02792.1"/>
    </source>
</evidence>
<dbReference type="Gene3D" id="3.40.50.300">
    <property type="entry name" value="P-loop containing nucleotide triphosphate hydrolases"/>
    <property type="match status" value="1"/>
</dbReference>
<dbReference type="RefSeq" id="XP_016636914.1">
    <property type="nucleotide sequence ID" value="XM_016771775.1"/>
</dbReference>
<reference evidence="3 4" key="1">
    <citation type="submission" date="2015-01" db="EMBL/GenBank/DDBJ databases">
        <title>The Genome Sequence of Fonsecaea multimorphosa CBS 102226.</title>
        <authorList>
            <consortium name="The Broad Institute Genomics Platform"/>
            <person name="Cuomo C."/>
            <person name="de Hoog S."/>
            <person name="Gorbushina A."/>
            <person name="Stielow B."/>
            <person name="Teixiera M."/>
            <person name="Abouelleil A."/>
            <person name="Chapman S.B."/>
            <person name="Priest M."/>
            <person name="Young S.K."/>
            <person name="Wortman J."/>
            <person name="Nusbaum C."/>
            <person name="Birren B."/>
        </authorList>
    </citation>
    <scope>NUCLEOTIDE SEQUENCE [LARGE SCALE GENOMIC DNA]</scope>
    <source>
        <strain evidence="3 4">CBS 102226</strain>
    </source>
</reference>
<dbReference type="GO" id="GO:0016887">
    <property type="term" value="F:ATP hydrolysis activity"/>
    <property type="evidence" value="ECO:0007669"/>
    <property type="project" value="InterPro"/>
</dbReference>
<dbReference type="GeneID" id="27707003"/>
<dbReference type="Pfam" id="PF00004">
    <property type="entry name" value="AAA"/>
    <property type="match status" value="1"/>
</dbReference>
<dbReference type="EMBL" id="KN848063">
    <property type="protein sequence ID" value="KIY02792.1"/>
    <property type="molecule type" value="Genomic_DNA"/>
</dbReference>
<dbReference type="GO" id="GO:0005524">
    <property type="term" value="F:ATP binding"/>
    <property type="evidence" value="ECO:0007669"/>
    <property type="project" value="InterPro"/>
</dbReference>
<dbReference type="Proteomes" id="UP000053411">
    <property type="component" value="Unassembled WGS sequence"/>
</dbReference>
<proteinExistence type="predicted"/>
<dbReference type="VEuPathDB" id="FungiDB:Z520_01257"/>
<dbReference type="SUPFAM" id="SSF52540">
    <property type="entry name" value="P-loop containing nucleoside triphosphate hydrolases"/>
    <property type="match status" value="1"/>
</dbReference>
<dbReference type="STRING" id="1442371.A0A0D2J099"/>
<keyword evidence="4" id="KW-1185">Reference proteome</keyword>
<feature type="domain" description="ATPase AAA-type core" evidence="2">
    <location>
        <begin position="49"/>
        <end position="149"/>
    </location>
</feature>
<protein>
    <recommendedName>
        <fullName evidence="2">ATPase AAA-type core domain-containing protein</fullName>
    </recommendedName>
</protein>
<organism evidence="3 4">
    <name type="scientific">Fonsecaea multimorphosa CBS 102226</name>
    <dbReference type="NCBI Taxonomy" id="1442371"/>
    <lineage>
        <taxon>Eukaryota</taxon>
        <taxon>Fungi</taxon>
        <taxon>Dikarya</taxon>
        <taxon>Ascomycota</taxon>
        <taxon>Pezizomycotina</taxon>
        <taxon>Eurotiomycetes</taxon>
        <taxon>Chaetothyriomycetidae</taxon>
        <taxon>Chaetothyriales</taxon>
        <taxon>Herpotrichiellaceae</taxon>
        <taxon>Fonsecaea</taxon>
    </lineage>
</organism>
<evidence type="ECO:0000259" key="2">
    <source>
        <dbReference type="Pfam" id="PF00004"/>
    </source>
</evidence>
<gene>
    <name evidence="3" type="ORF">Z520_01257</name>
</gene>
<dbReference type="PANTHER" id="PTHR46411:SF3">
    <property type="entry name" value="AAA+ ATPASE DOMAIN-CONTAINING PROTEIN"/>
    <property type="match status" value="1"/>
</dbReference>
<dbReference type="InterPro" id="IPR027417">
    <property type="entry name" value="P-loop_NTPase"/>
</dbReference>
<dbReference type="PANTHER" id="PTHR46411">
    <property type="entry name" value="FAMILY ATPASE, PUTATIVE-RELATED"/>
    <property type="match status" value="1"/>
</dbReference>
<evidence type="ECO:0000256" key="1">
    <source>
        <dbReference type="SAM" id="MobiDB-lite"/>
    </source>
</evidence>
<sequence>MNAMISEDKDSDSSSSTPPRAVHRLVRRVGRPPSDTTAFLPSLEWLTFQVAGKSHVPLYIVSASDLGISPEKIEAGLSKALECCQLWDAILLLDEADVFLEARYCNSLDRNELVSIFHHRLEHYQGLMFLTTNRLSVIDPASKSRLDLVLPYHDPDVPSHRKVWVSFIQKLGPGVTSIGDSDFDELAKEQLNGREIKDLIKTALVLPAAPSPSEPNT</sequence>
<feature type="compositionally biased region" description="Basic and acidic residues" evidence="1">
    <location>
        <begin position="1"/>
        <end position="12"/>
    </location>
</feature>
<accession>A0A0D2J099</accession>
<dbReference type="OrthoDB" id="10042665at2759"/>
<dbReference type="InterPro" id="IPR003959">
    <property type="entry name" value="ATPase_AAA_core"/>
</dbReference>
<name>A0A0D2J099_9EURO</name>
<dbReference type="AlphaFoldDB" id="A0A0D2J099"/>
<evidence type="ECO:0000313" key="4">
    <source>
        <dbReference type="Proteomes" id="UP000053411"/>
    </source>
</evidence>
<feature type="region of interest" description="Disordered" evidence="1">
    <location>
        <begin position="1"/>
        <end position="21"/>
    </location>
</feature>